<name>A0ABQ6LE18_9RHOB</name>
<keyword evidence="2" id="KW-1185">Reference proteome</keyword>
<sequence>MTLPAARFTDVVACPAVAGAVPHAGVTQEPQGPAAAPASFMARSRPGGRAIRVGAPAMIVGGAAAVRAGCRPQAWPCGRAAHGGLIAAPGAPTVPLGG</sequence>
<evidence type="ECO:0000313" key="1">
    <source>
        <dbReference type="EMBL" id="GMG81600.1"/>
    </source>
</evidence>
<comment type="caution">
    <text evidence="1">The sequence shown here is derived from an EMBL/GenBank/DDBJ whole genome shotgun (WGS) entry which is preliminary data.</text>
</comment>
<evidence type="ECO:0000313" key="2">
    <source>
        <dbReference type="Proteomes" id="UP001239909"/>
    </source>
</evidence>
<accession>A0ABQ6LE18</accession>
<proteinExistence type="predicted"/>
<reference evidence="1 2" key="1">
    <citation type="submission" date="2023-04" db="EMBL/GenBank/DDBJ databases">
        <title>Marinoamorphus aggregata gen. nov., sp. Nov., isolate from tissue of brittle star Ophioplocus japonicus.</title>
        <authorList>
            <person name="Kawano K."/>
            <person name="Sawayama S."/>
            <person name="Nakagawa S."/>
        </authorList>
    </citation>
    <scope>NUCLEOTIDE SEQUENCE [LARGE SCALE GENOMIC DNA]</scope>
    <source>
        <strain evidence="1 2">NKW23</strain>
    </source>
</reference>
<dbReference type="Proteomes" id="UP001239909">
    <property type="component" value="Unassembled WGS sequence"/>
</dbReference>
<dbReference type="RefSeq" id="WP_285670267.1">
    <property type="nucleotide sequence ID" value="NZ_BSYI01000004.1"/>
</dbReference>
<dbReference type="EMBL" id="BSYI01000004">
    <property type="protein sequence ID" value="GMG81600.1"/>
    <property type="molecule type" value="Genomic_DNA"/>
</dbReference>
<gene>
    <name evidence="1" type="ORF">LNKW23_08130</name>
</gene>
<protein>
    <submittedName>
        <fullName evidence="1">Uncharacterized protein</fullName>
    </submittedName>
</protein>
<organism evidence="1 2">
    <name type="scientific">Paralimibaculum aggregatum</name>
    <dbReference type="NCBI Taxonomy" id="3036245"/>
    <lineage>
        <taxon>Bacteria</taxon>
        <taxon>Pseudomonadati</taxon>
        <taxon>Pseudomonadota</taxon>
        <taxon>Alphaproteobacteria</taxon>
        <taxon>Rhodobacterales</taxon>
        <taxon>Paracoccaceae</taxon>
        <taxon>Paralimibaculum</taxon>
    </lineage>
</organism>